<evidence type="ECO:0000259" key="16">
    <source>
        <dbReference type="PROSITE" id="PS51384"/>
    </source>
</evidence>
<dbReference type="STRING" id="933084.A0A067PDJ0"/>
<dbReference type="InterPro" id="IPR013121">
    <property type="entry name" value="Fe_red_NAD-bd_6"/>
</dbReference>
<evidence type="ECO:0000256" key="7">
    <source>
        <dbReference type="ARBA" id="ARBA00022982"/>
    </source>
</evidence>
<evidence type="ECO:0000256" key="8">
    <source>
        <dbReference type="ARBA" id="ARBA00022989"/>
    </source>
</evidence>
<evidence type="ECO:0000256" key="2">
    <source>
        <dbReference type="ARBA" id="ARBA00006278"/>
    </source>
</evidence>
<dbReference type="Gene3D" id="3.40.50.80">
    <property type="entry name" value="Nucleotide-binding domain of ferredoxin-NADP reductase (FNR) module"/>
    <property type="match status" value="1"/>
</dbReference>
<dbReference type="Pfam" id="PF08030">
    <property type="entry name" value="NAD_binding_6"/>
    <property type="match status" value="1"/>
</dbReference>
<dbReference type="GO" id="GO:0005886">
    <property type="term" value="C:plasma membrane"/>
    <property type="evidence" value="ECO:0007669"/>
    <property type="project" value="UniProtKB-SubCell"/>
</dbReference>
<feature type="region of interest" description="Disordered" evidence="14">
    <location>
        <begin position="67"/>
        <end position="98"/>
    </location>
</feature>
<evidence type="ECO:0000256" key="9">
    <source>
        <dbReference type="ARBA" id="ARBA00023002"/>
    </source>
</evidence>
<feature type="domain" description="FAD-binding FR-type" evidence="16">
    <location>
        <begin position="300"/>
        <end position="418"/>
    </location>
</feature>
<protein>
    <recommendedName>
        <fullName evidence="3">ferric-chelate reductase (NADPH)</fullName>
        <ecNumber evidence="3">1.16.1.9</ecNumber>
    </recommendedName>
</protein>
<evidence type="ECO:0000313" key="18">
    <source>
        <dbReference type="Proteomes" id="UP000027265"/>
    </source>
</evidence>
<dbReference type="PANTHER" id="PTHR32361:SF9">
    <property type="entry name" value="FERRIC REDUCTASE TRANSMEMBRANE COMPONENT 3-RELATED"/>
    <property type="match status" value="1"/>
</dbReference>
<comment type="subcellular location">
    <subcellularLocation>
        <location evidence="1">Cell membrane</location>
        <topology evidence="1">Multi-pass membrane protein</topology>
    </subcellularLocation>
</comment>
<dbReference type="SFLD" id="SFLDS00052">
    <property type="entry name" value="Ferric_Reductase_Domain"/>
    <property type="match status" value="1"/>
</dbReference>
<keyword evidence="12" id="KW-0325">Glycoprotein</keyword>
<feature type="transmembrane region" description="Helical" evidence="15">
    <location>
        <begin position="12"/>
        <end position="30"/>
    </location>
</feature>
<feature type="transmembrane region" description="Helical" evidence="15">
    <location>
        <begin position="169"/>
        <end position="188"/>
    </location>
</feature>
<dbReference type="SUPFAM" id="SSF63380">
    <property type="entry name" value="Riboflavin synthase domain-like"/>
    <property type="match status" value="1"/>
</dbReference>
<dbReference type="InterPro" id="IPR017938">
    <property type="entry name" value="Riboflavin_synthase-like_b-brl"/>
</dbReference>
<proteinExistence type="inferred from homology"/>
<evidence type="ECO:0000256" key="5">
    <source>
        <dbReference type="ARBA" id="ARBA00022475"/>
    </source>
</evidence>
<evidence type="ECO:0000256" key="3">
    <source>
        <dbReference type="ARBA" id="ARBA00012668"/>
    </source>
</evidence>
<feature type="transmembrane region" description="Helical" evidence="15">
    <location>
        <begin position="194"/>
        <end position="215"/>
    </location>
</feature>
<dbReference type="InParanoid" id="A0A067PDJ0"/>
<evidence type="ECO:0000256" key="11">
    <source>
        <dbReference type="ARBA" id="ARBA00023136"/>
    </source>
</evidence>
<keyword evidence="7" id="KW-0249">Electron transport</keyword>
<name>A0A067PDJ0_9AGAM</name>
<evidence type="ECO:0000256" key="13">
    <source>
        <dbReference type="ARBA" id="ARBA00048483"/>
    </source>
</evidence>
<keyword evidence="11 15" id="KW-0472">Membrane</keyword>
<dbReference type="SFLD" id="SFLDG01168">
    <property type="entry name" value="Ferric_reductase_subgroup_(FRE"/>
    <property type="match status" value="1"/>
</dbReference>
<dbReference type="GO" id="GO:0006826">
    <property type="term" value="P:iron ion transport"/>
    <property type="evidence" value="ECO:0007669"/>
    <property type="project" value="TreeGrafter"/>
</dbReference>
<dbReference type="InterPro" id="IPR013130">
    <property type="entry name" value="Fe3_Rdtase_TM_dom"/>
</dbReference>
<dbReference type="InterPro" id="IPR039261">
    <property type="entry name" value="FNR_nucleotide-bd"/>
</dbReference>
<feature type="compositionally biased region" description="Polar residues" evidence="14">
    <location>
        <begin position="75"/>
        <end position="84"/>
    </location>
</feature>
<dbReference type="PROSITE" id="PS51384">
    <property type="entry name" value="FAD_FR"/>
    <property type="match status" value="1"/>
</dbReference>
<dbReference type="PANTHER" id="PTHR32361">
    <property type="entry name" value="FERRIC/CUPRIC REDUCTASE TRANSMEMBRANE COMPONENT"/>
    <property type="match status" value="1"/>
</dbReference>
<dbReference type="InterPro" id="IPR013112">
    <property type="entry name" value="FAD-bd_8"/>
</dbReference>
<dbReference type="HOGENOM" id="CLU_017408_1_0_1"/>
<dbReference type="InterPro" id="IPR017927">
    <property type="entry name" value="FAD-bd_FR_type"/>
</dbReference>
<feature type="transmembrane region" description="Helical" evidence="15">
    <location>
        <begin position="129"/>
        <end position="148"/>
    </location>
</feature>
<evidence type="ECO:0000256" key="1">
    <source>
        <dbReference type="ARBA" id="ARBA00004651"/>
    </source>
</evidence>
<dbReference type="EC" id="1.16.1.9" evidence="3"/>
<evidence type="ECO:0000256" key="4">
    <source>
        <dbReference type="ARBA" id="ARBA00022448"/>
    </source>
</evidence>
<dbReference type="Proteomes" id="UP000027265">
    <property type="component" value="Unassembled WGS sequence"/>
</dbReference>
<dbReference type="EMBL" id="KL197744">
    <property type="protein sequence ID" value="KDQ51900.1"/>
    <property type="molecule type" value="Genomic_DNA"/>
</dbReference>
<evidence type="ECO:0000256" key="12">
    <source>
        <dbReference type="ARBA" id="ARBA00023180"/>
    </source>
</evidence>
<dbReference type="SUPFAM" id="SSF52343">
    <property type="entry name" value="Ferredoxin reductase-like, C-terminal NADP-linked domain"/>
    <property type="match status" value="1"/>
</dbReference>
<feature type="transmembrane region" description="Helical" evidence="15">
    <location>
        <begin position="267"/>
        <end position="296"/>
    </location>
</feature>
<dbReference type="FunCoup" id="A0A067PDJ0">
    <property type="interactions" value="197"/>
</dbReference>
<keyword evidence="10" id="KW-0406">Ion transport</keyword>
<keyword evidence="6 15" id="KW-0812">Transmembrane</keyword>
<dbReference type="Pfam" id="PF01794">
    <property type="entry name" value="Ferric_reduct"/>
    <property type="match status" value="1"/>
</dbReference>
<dbReference type="GO" id="GO:0015677">
    <property type="term" value="P:copper ion import"/>
    <property type="evidence" value="ECO:0007669"/>
    <property type="project" value="TreeGrafter"/>
</dbReference>
<dbReference type="AlphaFoldDB" id="A0A067PDJ0"/>
<comment type="similarity">
    <text evidence="2">Belongs to the ferric reductase (FRE) family.</text>
</comment>
<dbReference type="GO" id="GO:0052851">
    <property type="term" value="F:ferric-chelate reductase (NADPH) activity"/>
    <property type="evidence" value="ECO:0007669"/>
    <property type="project" value="UniProtKB-EC"/>
</dbReference>
<dbReference type="CDD" id="cd06186">
    <property type="entry name" value="NOX_Duox_like_FAD_NADP"/>
    <property type="match status" value="1"/>
</dbReference>
<reference evidence="18" key="1">
    <citation type="journal article" date="2014" name="Proc. Natl. Acad. Sci. U.S.A.">
        <title>Extensive sampling of basidiomycete genomes demonstrates inadequacy of the white-rot/brown-rot paradigm for wood decay fungi.</title>
        <authorList>
            <person name="Riley R."/>
            <person name="Salamov A.A."/>
            <person name="Brown D.W."/>
            <person name="Nagy L.G."/>
            <person name="Floudas D."/>
            <person name="Held B.W."/>
            <person name="Levasseur A."/>
            <person name="Lombard V."/>
            <person name="Morin E."/>
            <person name="Otillar R."/>
            <person name="Lindquist E.A."/>
            <person name="Sun H."/>
            <person name="LaButti K.M."/>
            <person name="Schmutz J."/>
            <person name="Jabbour D."/>
            <person name="Luo H."/>
            <person name="Baker S.E."/>
            <person name="Pisabarro A.G."/>
            <person name="Walton J.D."/>
            <person name="Blanchette R.A."/>
            <person name="Henrissat B."/>
            <person name="Martin F."/>
            <person name="Cullen D."/>
            <person name="Hibbett D.S."/>
            <person name="Grigoriev I.V."/>
        </authorList>
    </citation>
    <scope>NUCLEOTIDE SEQUENCE [LARGE SCALE GENOMIC DNA]</scope>
    <source>
        <strain evidence="18">MUCL 33604</strain>
    </source>
</reference>
<dbReference type="GO" id="GO:0006879">
    <property type="term" value="P:intracellular iron ion homeostasis"/>
    <property type="evidence" value="ECO:0007669"/>
    <property type="project" value="TreeGrafter"/>
</dbReference>
<comment type="catalytic activity">
    <reaction evidence="13">
        <text>2 a Fe(II)-siderophore + NADP(+) + H(+) = 2 a Fe(III)-siderophore + NADPH</text>
        <dbReference type="Rhea" id="RHEA:28795"/>
        <dbReference type="Rhea" id="RHEA-COMP:11342"/>
        <dbReference type="Rhea" id="RHEA-COMP:11344"/>
        <dbReference type="ChEBI" id="CHEBI:15378"/>
        <dbReference type="ChEBI" id="CHEBI:29033"/>
        <dbReference type="ChEBI" id="CHEBI:29034"/>
        <dbReference type="ChEBI" id="CHEBI:57783"/>
        <dbReference type="ChEBI" id="CHEBI:58349"/>
        <dbReference type="EC" id="1.16.1.9"/>
    </reaction>
</comment>
<evidence type="ECO:0000256" key="14">
    <source>
        <dbReference type="SAM" id="MobiDB-lite"/>
    </source>
</evidence>
<keyword evidence="9" id="KW-0560">Oxidoreductase</keyword>
<feature type="transmembrane region" description="Helical" evidence="15">
    <location>
        <begin position="236"/>
        <end position="255"/>
    </location>
</feature>
<keyword evidence="8 15" id="KW-1133">Transmembrane helix</keyword>
<organism evidence="17 18">
    <name type="scientific">Jaapia argillacea MUCL 33604</name>
    <dbReference type="NCBI Taxonomy" id="933084"/>
    <lineage>
        <taxon>Eukaryota</taxon>
        <taxon>Fungi</taxon>
        <taxon>Dikarya</taxon>
        <taxon>Basidiomycota</taxon>
        <taxon>Agaricomycotina</taxon>
        <taxon>Agaricomycetes</taxon>
        <taxon>Agaricomycetidae</taxon>
        <taxon>Jaapiales</taxon>
        <taxon>Jaapiaceae</taxon>
        <taxon>Jaapia</taxon>
    </lineage>
</organism>
<evidence type="ECO:0000256" key="6">
    <source>
        <dbReference type="ARBA" id="ARBA00022692"/>
    </source>
</evidence>
<keyword evidence="4" id="KW-0813">Transport</keyword>
<dbReference type="OrthoDB" id="17725at2759"/>
<keyword evidence="5" id="KW-1003">Cell membrane</keyword>
<evidence type="ECO:0000256" key="15">
    <source>
        <dbReference type="SAM" id="Phobius"/>
    </source>
</evidence>
<dbReference type="Pfam" id="PF08022">
    <property type="entry name" value="FAD_binding_8"/>
    <property type="match status" value="1"/>
</dbReference>
<evidence type="ECO:0000256" key="10">
    <source>
        <dbReference type="ARBA" id="ARBA00023065"/>
    </source>
</evidence>
<gene>
    <name evidence="17" type="ORF">JAAARDRAFT_139501</name>
</gene>
<keyword evidence="18" id="KW-1185">Reference proteome</keyword>
<dbReference type="InterPro" id="IPR051410">
    <property type="entry name" value="Ferric/Cupric_Reductase"/>
</dbReference>
<sequence>MAHRVDAQVLVFHVDLLIVASVAVLALLSLPRLLARFSRRVEWNQGLFLWHSTQVYVRAEPVHASRVSADRQNRPSDLSDSGTLRSAGGVAADEKERSTSYPRHVPAWSTSLHPFAVILRYPIAPRVSLGQLLLMAAYFAVLLYAGLYHASPFQQPVRAAYVAMSQIPVVYVLATKNNVISVLIGIGYEKLNWFHQWAGTLLVLAANVHAIGYIYKFSQAHTWLEHYHHTYIKWGIVGLVSLDCLFLFSMSILRTRAYNVFYATHQIALILFLVAACLHQSIIIPYVAVAAGFYGLDLLFRFLKSRVVTATITPIPEFGITRIEIPQLNAGWRAGQHVRVRILSSKMGLWGWTEFHPLTIASTSHGSEGLVLLCKMTGGWSKKLYDLTRGGEEGESTAVVGKRVKVVLEGPYGGPGHCVFSSYSGALFIAGGSGITFPLASIQELLRRSSEGTSRVRFIQLIWVVQGPGSLSSLIPLLSSLLQHQTPVNLQISVYYTRATVLPPSKVDLPDGLTLTPCRPNLARILDDAVNATINMKSEGALKGMIVGVCGPVMLGQDVCRSLGHLNSSQRNAVGGVELHEEYVFLIVVFT</sequence>
<accession>A0A067PDJ0</accession>
<evidence type="ECO:0000313" key="17">
    <source>
        <dbReference type="EMBL" id="KDQ51900.1"/>
    </source>
</evidence>